<evidence type="ECO:0000313" key="3">
    <source>
        <dbReference type="EMBL" id="MBC6469770.1"/>
    </source>
</evidence>
<keyword evidence="4" id="KW-1185">Reference proteome</keyword>
<proteinExistence type="inferred from homology"/>
<gene>
    <name evidence="3" type="ORF">HKK74_30390</name>
</gene>
<dbReference type="Pfam" id="PF03795">
    <property type="entry name" value="YCII"/>
    <property type="match status" value="1"/>
</dbReference>
<accession>A0ABR7LYD1</accession>
<dbReference type="SUPFAM" id="SSF54909">
    <property type="entry name" value="Dimeric alpha+beta barrel"/>
    <property type="match status" value="1"/>
</dbReference>
<protein>
    <recommendedName>
        <fullName evidence="2">YCII-related domain-containing protein</fullName>
    </recommendedName>
</protein>
<feature type="domain" description="YCII-related" evidence="2">
    <location>
        <begin position="24"/>
        <end position="101"/>
    </location>
</feature>
<dbReference type="Gene3D" id="3.30.70.1060">
    <property type="entry name" value="Dimeric alpha+beta barrel"/>
    <property type="match status" value="1"/>
</dbReference>
<dbReference type="RefSeq" id="WP_187246846.1">
    <property type="nucleotide sequence ID" value="NZ_BAAAOK010000010.1"/>
</dbReference>
<evidence type="ECO:0000256" key="1">
    <source>
        <dbReference type="ARBA" id="ARBA00007689"/>
    </source>
</evidence>
<comment type="similarity">
    <text evidence="1">Belongs to the YciI family.</text>
</comment>
<sequence length="131" mass="14236">MLLMQFSQAQTDFPPIDTWPAEDVRAHIEFMGSVNEKFIHAGELVDAQGLAMPDQAKIVRGGGDGREPVVSDGPFPETKEFLAGYWIVDCESPERAIEIAAYVSAAPGPGGRPLNMPIEVRQVMSAPPEEL</sequence>
<name>A0ABR7LYD1_9ACTN</name>
<dbReference type="PANTHER" id="PTHR35174">
    <property type="entry name" value="BLL7171 PROTEIN-RELATED"/>
    <property type="match status" value="1"/>
</dbReference>
<dbReference type="InterPro" id="IPR011008">
    <property type="entry name" value="Dimeric_a/b-barrel"/>
</dbReference>
<dbReference type="EMBL" id="JABVEC010000031">
    <property type="protein sequence ID" value="MBC6469770.1"/>
    <property type="molecule type" value="Genomic_DNA"/>
</dbReference>
<dbReference type="PANTHER" id="PTHR35174:SF3">
    <property type="entry name" value="BLL7171 PROTEIN"/>
    <property type="match status" value="1"/>
</dbReference>
<dbReference type="InterPro" id="IPR005545">
    <property type="entry name" value="YCII"/>
</dbReference>
<reference evidence="3 4" key="1">
    <citation type="submission" date="2020-06" db="EMBL/GenBank/DDBJ databases">
        <title>Actinomadura xiongansis sp. nov., isolated from soil of Baiyangdian.</title>
        <authorList>
            <person name="Zhang X."/>
        </authorList>
    </citation>
    <scope>NUCLEOTIDE SEQUENCE [LARGE SCALE GENOMIC DNA]</scope>
    <source>
        <strain evidence="3 4">HBUM206468</strain>
    </source>
</reference>
<evidence type="ECO:0000313" key="4">
    <source>
        <dbReference type="Proteomes" id="UP000805614"/>
    </source>
</evidence>
<comment type="caution">
    <text evidence="3">The sequence shown here is derived from an EMBL/GenBank/DDBJ whole genome shotgun (WGS) entry which is preliminary data.</text>
</comment>
<evidence type="ECO:0000259" key="2">
    <source>
        <dbReference type="Pfam" id="PF03795"/>
    </source>
</evidence>
<organism evidence="3 4">
    <name type="scientific">Actinomadura alba</name>
    <dbReference type="NCBI Taxonomy" id="406431"/>
    <lineage>
        <taxon>Bacteria</taxon>
        <taxon>Bacillati</taxon>
        <taxon>Actinomycetota</taxon>
        <taxon>Actinomycetes</taxon>
        <taxon>Streptosporangiales</taxon>
        <taxon>Thermomonosporaceae</taxon>
        <taxon>Actinomadura</taxon>
    </lineage>
</organism>
<dbReference type="Proteomes" id="UP000805614">
    <property type="component" value="Unassembled WGS sequence"/>
</dbReference>